<evidence type="ECO:0000256" key="8">
    <source>
        <dbReference type="ARBA" id="ARBA00023136"/>
    </source>
</evidence>
<feature type="transmembrane region" description="Helical" evidence="9">
    <location>
        <begin position="657"/>
        <end position="675"/>
    </location>
</feature>
<protein>
    <submittedName>
        <fullName evidence="12">Uncharacterized protein</fullName>
    </submittedName>
</protein>
<name>A0A077WVH5_9FUNG</name>
<feature type="domain" description="ABC transporter" evidence="10">
    <location>
        <begin position="935"/>
        <end position="1177"/>
    </location>
</feature>
<dbReference type="AlphaFoldDB" id="A0A077WVH5"/>
<proteinExistence type="inferred from homology"/>
<feature type="transmembrane region" description="Helical" evidence="9">
    <location>
        <begin position="79"/>
        <end position="97"/>
    </location>
</feature>
<evidence type="ECO:0000256" key="9">
    <source>
        <dbReference type="SAM" id="Phobius"/>
    </source>
</evidence>
<comment type="subcellular location">
    <subcellularLocation>
        <location evidence="1">Membrane</location>
        <topology evidence="1">Multi-pass membrane protein</topology>
    </subcellularLocation>
</comment>
<evidence type="ECO:0000256" key="2">
    <source>
        <dbReference type="ARBA" id="ARBA00007577"/>
    </source>
</evidence>
<dbReference type="FunFam" id="3.40.50.300:FF:000205">
    <property type="entry name" value="ABC transporter B family member 4"/>
    <property type="match status" value="2"/>
</dbReference>
<dbReference type="SUPFAM" id="SSF52540">
    <property type="entry name" value="P-loop containing nucleoside triphosphate hydrolases"/>
    <property type="match status" value="2"/>
</dbReference>
<dbReference type="CDD" id="cd03249">
    <property type="entry name" value="ABC_MTABC3_MDL1_MDL2"/>
    <property type="match status" value="2"/>
</dbReference>
<feature type="domain" description="ABC transporter" evidence="10">
    <location>
        <begin position="281"/>
        <end position="519"/>
    </location>
</feature>
<feature type="transmembrane region" description="Helical" evidence="9">
    <location>
        <begin position="103"/>
        <end position="120"/>
    </location>
</feature>
<keyword evidence="4 9" id="KW-0812">Transmembrane</keyword>
<comment type="similarity">
    <text evidence="2">Belongs to the ABC transporter superfamily. ABCB family. Multidrug resistance exporter (TC 3.A.1.201) subfamily.</text>
</comment>
<evidence type="ECO:0000256" key="4">
    <source>
        <dbReference type="ARBA" id="ARBA00022692"/>
    </source>
</evidence>
<keyword evidence="5" id="KW-0547">Nucleotide-binding</keyword>
<dbReference type="EMBL" id="LK023346">
    <property type="protein sequence ID" value="CDS11631.1"/>
    <property type="molecule type" value="Genomic_DNA"/>
</dbReference>
<dbReference type="Gene3D" id="3.40.50.300">
    <property type="entry name" value="P-loop containing nucleotide triphosphate hydrolases"/>
    <property type="match status" value="2"/>
</dbReference>
<feature type="transmembrane region" description="Helical" evidence="9">
    <location>
        <begin position="737"/>
        <end position="754"/>
    </location>
</feature>
<dbReference type="GO" id="GO:0015421">
    <property type="term" value="F:ABC-type oligopeptide transporter activity"/>
    <property type="evidence" value="ECO:0007669"/>
    <property type="project" value="TreeGrafter"/>
</dbReference>
<dbReference type="PANTHER" id="PTHR43394">
    <property type="entry name" value="ATP-DEPENDENT PERMEASE MDL1, MITOCHONDRIAL"/>
    <property type="match status" value="1"/>
</dbReference>
<keyword evidence="6" id="KW-0067">ATP-binding</keyword>
<evidence type="ECO:0000259" key="10">
    <source>
        <dbReference type="PROSITE" id="PS50893"/>
    </source>
</evidence>
<dbReference type="GO" id="GO:0016887">
    <property type="term" value="F:ATP hydrolysis activity"/>
    <property type="evidence" value="ECO:0007669"/>
    <property type="project" value="InterPro"/>
</dbReference>
<feature type="domain" description="ABC transmembrane type-1" evidence="11">
    <location>
        <begin position="613"/>
        <end position="901"/>
    </location>
</feature>
<dbReference type="Pfam" id="PF00664">
    <property type="entry name" value="ABC_membrane"/>
    <property type="match status" value="2"/>
</dbReference>
<dbReference type="InterPro" id="IPR036640">
    <property type="entry name" value="ABC1_TM_sf"/>
</dbReference>
<dbReference type="PANTHER" id="PTHR43394:SF27">
    <property type="entry name" value="ATP-DEPENDENT TRANSLOCASE ABCB1-LIKE"/>
    <property type="match status" value="1"/>
</dbReference>
<evidence type="ECO:0000256" key="7">
    <source>
        <dbReference type="ARBA" id="ARBA00022989"/>
    </source>
</evidence>
<feature type="transmembrane region" description="Helical" evidence="9">
    <location>
        <begin position="874"/>
        <end position="896"/>
    </location>
</feature>
<keyword evidence="3" id="KW-0813">Transport</keyword>
<evidence type="ECO:0000256" key="3">
    <source>
        <dbReference type="ARBA" id="ARBA00022448"/>
    </source>
</evidence>
<feature type="transmembrane region" description="Helical" evidence="9">
    <location>
        <begin position="836"/>
        <end position="862"/>
    </location>
</feature>
<feature type="transmembrane region" description="Helical" evidence="9">
    <location>
        <begin position="182"/>
        <end position="206"/>
    </location>
</feature>
<dbReference type="GO" id="GO:0005743">
    <property type="term" value="C:mitochondrial inner membrane"/>
    <property type="evidence" value="ECO:0007669"/>
    <property type="project" value="TreeGrafter"/>
</dbReference>
<feature type="transmembrane region" description="Helical" evidence="9">
    <location>
        <begin position="218"/>
        <end position="238"/>
    </location>
</feature>
<feature type="domain" description="ABC transmembrane type-1" evidence="11">
    <location>
        <begin position="10"/>
        <end position="246"/>
    </location>
</feature>
<dbReference type="SUPFAM" id="SSF90123">
    <property type="entry name" value="ABC transporter transmembrane region"/>
    <property type="match status" value="2"/>
</dbReference>
<dbReference type="InterPro" id="IPR011527">
    <property type="entry name" value="ABC1_TM_dom"/>
</dbReference>
<dbReference type="SMART" id="SM00382">
    <property type="entry name" value="AAA"/>
    <property type="match status" value="2"/>
</dbReference>
<feature type="transmembrane region" description="Helical" evidence="9">
    <location>
        <begin position="6"/>
        <end position="27"/>
    </location>
</feature>
<dbReference type="CDD" id="cd18578">
    <property type="entry name" value="ABC_6TM_Pgp_ABCB1_D2_like"/>
    <property type="match status" value="1"/>
</dbReference>
<organism evidence="12">
    <name type="scientific">Lichtheimia ramosa</name>
    <dbReference type="NCBI Taxonomy" id="688394"/>
    <lineage>
        <taxon>Eukaryota</taxon>
        <taxon>Fungi</taxon>
        <taxon>Fungi incertae sedis</taxon>
        <taxon>Mucoromycota</taxon>
        <taxon>Mucoromycotina</taxon>
        <taxon>Mucoromycetes</taxon>
        <taxon>Mucorales</taxon>
        <taxon>Lichtheimiaceae</taxon>
        <taxon>Lichtheimia</taxon>
    </lineage>
</organism>
<evidence type="ECO:0000313" key="12">
    <source>
        <dbReference type="EMBL" id="CDS11631.1"/>
    </source>
</evidence>
<dbReference type="Pfam" id="PF00005">
    <property type="entry name" value="ABC_tran"/>
    <property type="match status" value="2"/>
</dbReference>
<dbReference type="GO" id="GO:0005524">
    <property type="term" value="F:ATP binding"/>
    <property type="evidence" value="ECO:0007669"/>
    <property type="project" value="UniProtKB-KW"/>
</dbReference>
<dbReference type="InterPro" id="IPR027417">
    <property type="entry name" value="P-loop_NTPase"/>
</dbReference>
<dbReference type="Gene3D" id="1.20.1560.10">
    <property type="entry name" value="ABC transporter type 1, transmembrane domain"/>
    <property type="match status" value="1"/>
</dbReference>
<evidence type="ECO:0000259" key="11">
    <source>
        <dbReference type="PROSITE" id="PS50929"/>
    </source>
</evidence>
<dbReference type="InterPro" id="IPR039421">
    <property type="entry name" value="Type_1_exporter"/>
</dbReference>
<dbReference type="PROSITE" id="PS00211">
    <property type="entry name" value="ABC_TRANSPORTER_1"/>
    <property type="match status" value="2"/>
</dbReference>
<evidence type="ECO:0000256" key="5">
    <source>
        <dbReference type="ARBA" id="ARBA00022741"/>
    </source>
</evidence>
<keyword evidence="7 9" id="KW-1133">Transmembrane helix</keyword>
<evidence type="ECO:0000256" key="6">
    <source>
        <dbReference type="ARBA" id="ARBA00022840"/>
    </source>
</evidence>
<dbReference type="PROSITE" id="PS50929">
    <property type="entry name" value="ABC_TM1F"/>
    <property type="match status" value="2"/>
</dbReference>
<sequence length="1183" mass="130115">MPAVYSFVEIGAIIMVLAYIANALWVYTGERQTRRIKELYMHSILRQDMGWFDQADEGSLTTRLATDVQLIQDGISERFGAMLRAFASFTIGILLALGMAWRLALVLIATMVPLALVTWFSGRVVSKATQDVQDSSAKASGIAEQVFSGIRTVYSFSLQGRFSRLYDEKLVSARQDGERRALIAGACYGAFLFVLFADFALAFWYAGKLVSDGAYEGWRVIAALFGVLIGSMSILTVPGHLGAVSTARGAAYSIFKTIDRIPHIDIDSDAGIRPEKIMGDIEFRHVNFSYPTRPDIPILKDLSIKIKAGMSVAFVGPSGSGKSTTIQLIQRFYDVLSGQVLIDGQDVRAYNLRSLRDQIGVVSQEPVLFNMTIRQNLLLGCSRSTVSQDEIVAACKKANCHSFITKLPNGYDTLVGEHGGMMSGGQKQRIAIARAILKNPTILLLDEATSALDTRSERLVQRALDAASANRTTITIAHRLSTVKNCDLIVVMQAGSIVEMGSHSQLVQRSGVYADLVKKQQIATQQVDTGSMQEDQAQPLDEDEELLEQEDPHDMEKGYYTMAHVSRSSSHKSIDAYEMKRLQEKQELKEMKQQSAPIGKIFYQMRSEWMLLLFGCGGAAIAGAIYPATAYIVALTIQLMMSGSDDIAPSPLEGVNLYGLIFVMLGVASFIGYGIQHSIFDLSGERYTARLRSMLFKAYIKQEIGYYDQNSVGALTARLAVDSRNVNELVTKVPGDIVHIIATTVTGLVISFVYSWRITLIMLAMSPVVVGASFYETRVQRGFSDKTSKAQEQSGEIASEAVKEIRTVTALGKQDYFETKYCKALERPHRLAQRKAWLSSIGYSINQGFVLFAAAVAFYASMKFMEQGIMELDGLFVCLLCVMITMNGIGSSSVFATTYARAKNSAIASFTILERQSKIDPELEGIEPVTVDGSISFRNVGFRYPARPDIPVFDGCFNLGASAGMTVALVGPSGCGKSTTIGMLQRWYDPTDGLVQVDDHSTSKYTLQNLRSHMAIVQQEPVLFDMTIGENIRFGVDEDKQVTQQEVEDAARAANIHKFISELPDGYNTRVGDKGSQLSGGQKQRIAIARALIRKPKVLLLDEATSALDSESEKLVQQAIDNIISEGGRTTITIAHRLSTIQTADLICFVKDGRVVEQGTHWELLRNNSHYAALVRQQSLNAF</sequence>
<accession>A0A077WVH5</accession>
<reference evidence="12" key="1">
    <citation type="journal article" date="2014" name="Genome Announc.">
        <title>De novo whole-genome sequence and genome annotation of Lichtheimia ramosa.</title>
        <authorList>
            <person name="Linde J."/>
            <person name="Schwartze V."/>
            <person name="Binder U."/>
            <person name="Lass-Florl C."/>
            <person name="Voigt K."/>
            <person name="Horn F."/>
        </authorList>
    </citation>
    <scope>NUCLEOTIDE SEQUENCE</scope>
    <source>
        <strain evidence="12">JMRC FSU:6197</strain>
    </source>
</reference>
<evidence type="ECO:0000256" key="1">
    <source>
        <dbReference type="ARBA" id="ARBA00004141"/>
    </source>
</evidence>
<dbReference type="InterPro" id="IPR003593">
    <property type="entry name" value="AAA+_ATPase"/>
</dbReference>
<dbReference type="GO" id="GO:0090374">
    <property type="term" value="P:oligopeptide export from mitochondrion"/>
    <property type="evidence" value="ECO:0007669"/>
    <property type="project" value="TreeGrafter"/>
</dbReference>
<feature type="transmembrane region" description="Helical" evidence="9">
    <location>
        <begin position="609"/>
        <end position="637"/>
    </location>
</feature>
<dbReference type="OrthoDB" id="6500128at2759"/>
<gene>
    <name evidence="12" type="ORF">LRAMOSA03894</name>
</gene>
<keyword evidence="8 9" id="KW-0472">Membrane</keyword>
<dbReference type="InterPro" id="IPR003439">
    <property type="entry name" value="ABC_transporter-like_ATP-bd"/>
</dbReference>
<dbReference type="PROSITE" id="PS50893">
    <property type="entry name" value="ABC_TRANSPORTER_2"/>
    <property type="match status" value="2"/>
</dbReference>
<feature type="transmembrane region" description="Helical" evidence="9">
    <location>
        <begin position="760"/>
        <end position="777"/>
    </location>
</feature>
<dbReference type="InterPro" id="IPR017871">
    <property type="entry name" value="ABC_transporter-like_CS"/>
</dbReference>
<dbReference type="CDD" id="cd18577">
    <property type="entry name" value="ABC_6TM_Pgp_ABCB1_D1_like"/>
    <property type="match status" value="1"/>
</dbReference>